<protein>
    <recommendedName>
        <fullName evidence="3">GlcNAc-PI de-N-acetylase</fullName>
    </recommendedName>
</protein>
<gene>
    <name evidence="1" type="ORF">A3A79_04175</name>
</gene>
<dbReference type="InterPro" id="IPR024078">
    <property type="entry name" value="LmbE-like_dom_sf"/>
</dbReference>
<reference evidence="1 2" key="1">
    <citation type="journal article" date="2016" name="Nat. Commun.">
        <title>Thousands of microbial genomes shed light on interconnected biogeochemical processes in an aquifer system.</title>
        <authorList>
            <person name="Anantharaman K."/>
            <person name="Brown C.T."/>
            <person name="Hug L.A."/>
            <person name="Sharon I."/>
            <person name="Castelle C.J."/>
            <person name="Probst A.J."/>
            <person name="Thomas B.C."/>
            <person name="Singh A."/>
            <person name="Wilkins M.J."/>
            <person name="Karaoz U."/>
            <person name="Brodie E.L."/>
            <person name="Williams K.H."/>
            <person name="Hubbard S.S."/>
            <person name="Banfield J.F."/>
        </authorList>
    </citation>
    <scope>NUCLEOTIDE SEQUENCE [LARGE SCALE GENOMIC DNA]</scope>
</reference>
<evidence type="ECO:0000313" key="2">
    <source>
        <dbReference type="Proteomes" id="UP000178759"/>
    </source>
</evidence>
<name>A0A1F6AIV0_9BACT</name>
<proteinExistence type="predicted"/>
<dbReference type="EMBL" id="MFJV01000001">
    <property type="protein sequence ID" value="OGG24353.1"/>
    <property type="molecule type" value="Genomic_DNA"/>
</dbReference>
<dbReference type="Proteomes" id="UP000178759">
    <property type="component" value="Unassembled WGS sequence"/>
</dbReference>
<dbReference type="AlphaFoldDB" id="A0A1F6AIV0"/>
<evidence type="ECO:0000313" key="1">
    <source>
        <dbReference type="EMBL" id="OGG24353.1"/>
    </source>
</evidence>
<accession>A0A1F6AIV0</accession>
<comment type="caution">
    <text evidence="1">The sequence shown here is derived from an EMBL/GenBank/DDBJ whole genome shotgun (WGS) entry which is preliminary data.</text>
</comment>
<evidence type="ECO:0008006" key="3">
    <source>
        <dbReference type="Google" id="ProtNLM"/>
    </source>
</evidence>
<dbReference type="SUPFAM" id="SSF102588">
    <property type="entry name" value="LmbE-like"/>
    <property type="match status" value="1"/>
</dbReference>
<sequence length="176" mass="20280">MKKLLLVFAHTIDESFFVGAMEAKYEKIGWQIERIIAETSLGFNEGTLSKQHPGEVEEPVYRKMVEFVPDLVVTFEPFGITNNPDHKKISRATTFAFQKYAKRANNPKLYYVCLPKSQNIYLRKNKITPTEPLDKSWVGTEDKKITAVIDGEYFYLRMNGTKEAFMGKLDKVSDKL</sequence>
<dbReference type="STRING" id="1798392.A3A79_04175"/>
<dbReference type="Gene3D" id="3.40.50.10320">
    <property type="entry name" value="LmbE-like"/>
    <property type="match status" value="1"/>
</dbReference>
<organism evidence="1 2">
    <name type="scientific">Candidatus Gottesmanbacteria bacterium RIFCSPLOWO2_01_FULL_43_11b</name>
    <dbReference type="NCBI Taxonomy" id="1798392"/>
    <lineage>
        <taxon>Bacteria</taxon>
        <taxon>Candidatus Gottesmaniibacteriota</taxon>
    </lineage>
</organism>